<dbReference type="Proteomes" id="UP000236630">
    <property type="component" value="Unassembled WGS sequence"/>
</dbReference>
<protein>
    <submittedName>
        <fullName evidence="2">Uncharacterized protein</fullName>
    </submittedName>
</protein>
<feature type="compositionally biased region" description="Polar residues" evidence="1">
    <location>
        <begin position="1"/>
        <end position="12"/>
    </location>
</feature>
<name>A0A2H5PT98_CITUN</name>
<proteinExistence type="predicted"/>
<reference evidence="2 3" key="1">
    <citation type="journal article" date="2017" name="Front. Genet.">
        <title>Draft sequencing of the heterozygous diploid genome of Satsuma (Citrus unshiu Marc.) using a hybrid assembly approach.</title>
        <authorList>
            <person name="Shimizu T."/>
            <person name="Tanizawa Y."/>
            <person name="Mochizuki T."/>
            <person name="Nagasaki H."/>
            <person name="Yoshioka T."/>
            <person name="Toyoda A."/>
            <person name="Fujiyama A."/>
            <person name="Kaminuma E."/>
            <person name="Nakamura Y."/>
        </authorList>
    </citation>
    <scope>NUCLEOTIDE SEQUENCE [LARGE SCALE GENOMIC DNA]</scope>
    <source>
        <strain evidence="3">cv. Miyagawa wase</strain>
    </source>
</reference>
<dbReference type="EMBL" id="BDQV01000116">
    <property type="protein sequence ID" value="GAY55295.1"/>
    <property type="molecule type" value="Genomic_DNA"/>
</dbReference>
<keyword evidence="3" id="KW-1185">Reference proteome</keyword>
<evidence type="ECO:0000256" key="1">
    <source>
        <dbReference type="SAM" id="MobiDB-lite"/>
    </source>
</evidence>
<feature type="region of interest" description="Disordered" evidence="1">
    <location>
        <begin position="1"/>
        <end position="66"/>
    </location>
</feature>
<feature type="compositionally biased region" description="Polar residues" evidence="1">
    <location>
        <begin position="28"/>
        <end position="42"/>
    </location>
</feature>
<accession>A0A2H5PT98</accession>
<gene>
    <name evidence="2" type="ORF">CUMW_163360</name>
</gene>
<organism evidence="2 3">
    <name type="scientific">Citrus unshiu</name>
    <name type="common">Satsuma mandarin</name>
    <name type="synonym">Citrus nobilis var. unshiu</name>
    <dbReference type="NCBI Taxonomy" id="55188"/>
    <lineage>
        <taxon>Eukaryota</taxon>
        <taxon>Viridiplantae</taxon>
        <taxon>Streptophyta</taxon>
        <taxon>Embryophyta</taxon>
        <taxon>Tracheophyta</taxon>
        <taxon>Spermatophyta</taxon>
        <taxon>Magnoliopsida</taxon>
        <taxon>eudicotyledons</taxon>
        <taxon>Gunneridae</taxon>
        <taxon>Pentapetalae</taxon>
        <taxon>rosids</taxon>
        <taxon>malvids</taxon>
        <taxon>Sapindales</taxon>
        <taxon>Rutaceae</taxon>
        <taxon>Aurantioideae</taxon>
        <taxon>Citrus</taxon>
    </lineage>
</organism>
<evidence type="ECO:0000313" key="2">
    <source>
        <dbReference type="EMBL" id="GAY55295.1"/>
    </source>
</evidence>
<sequence length="66" mass="7535">MHSKNWRPSSTKPPWLQALRTPKKKSSPQHMNVSTFPTSNPLFQHKPIKLPPTPLDPIPHGLFSSR</sequence>
<evidence type="ECO:0000313" key="3">
    <source>
        <dbReference type="Proteomes" id="UP000236630"/>
    </source>
</evidence>
<comment type="caution">
    <text evidence="2">The sequence shown here is derived from an EMBL/GenBank/DDBJ whole genome shotgun (WGS) entry which is preliminary data.</text>
</comment>
<dbReference type="AlphaFoldDB" id="A0A2H5PT98"/>